<evidence type="ECO:0000313" key="4">
    <source>
        <dbReference type="Proteomes" id="UP001500021"/>
    </source>
</evidence>
<name>A0ABN1LAT1_9GAMM</name>
<comment type="caution">
    <text evidence="3">The sequence shown here is derived from an EMBL/GenBank/DDBJ whole genome shotgun (WGS) entry which is preliminary data.</text>
</comment>
<dbReference type="SUPFAM" id="SSF54637">
    <property type="entry name" value="Thioesterase/thiol ester dehydrase-isomerase"/>
    <property type="match status" value="1"/>
</dbReference>
<protein>
    <submittedName>
        <fullName evidence="3">Thioesterase family protein</fullName>
    </submittedName>
</protein>
<comment type="similarity">
    <text evidence="1">Belongs to the 4-hydroxybenzoyl-CoA thioesterase family.</text>
</comment>
<dbReference type="Pfam" id="PF13279">
    <property type="entry name" value="4HBT_2"/>
    <property type="match status" value="1"/>
</dbReference>
<dbReference type="InterPro" id="IPR050563">
    <property type="entry name" value="4-hydroxybenzoyl-CoA_TE"/>
</dbReference>
<gene>
    <name evidence="3" type="ORF">GCM10009111_32580</name>
</gene>
<dbReference type="Proteomes" id="UP001500021">
    <property type="component" value="Unassembled WGS sequence"/>
</dbReference>
<dbReference type="InterPro" id="IPR029069">
    <property type="entry name" value="HotDog_dom_sf"/>
</dbReference>
<evidence type="ECO:0000256" key="1">
    <source>
        <dbReference type="ARBA" id="ARBA00005953"/>
    </source>
</evidence>
<accession>A0ABN1LAT1</accession>
<sequence>MIEEKIKPRFCETDALGHINNTVVAQWFEGARDPVFQWFIPDLSVKKWTLILARTVVDFHAELQYGESVVIKTYVGRTGNSSFDIYQEAWQQNKKCASGTATMVYFDYEQKKSQKIPEQVLQAMAKHRFNAELT</sequence>
<dbReference type="PANTHER" id="PTHR31793">
    <property type="entry name" value="4-HYDROXYBENZOYL-COA THIOESTERASE FAMILY MEMBER"/>
    <property type="match status" value="1"/>
</dbReference>
<reference evidence="3 4" key="1">
    <citation type="journal article" date="2019" name="Int. J. Syst. Evol. Microbiol.">
        <title>The Global Catalogue of Microorganisms (GCM) 10K type strain sequencing project: providing services to taxonomists for standard genome sequencing and annotation.</title>
        <authorList>
            <consortium name="The Broad Institute Genomics Platform"/>
            <consortium name="The Broad Institute Genome Sequencing Center for Infectious Disease"/>
            <person name="Wu L."/>
            <person name="Ma J."/>
        </authorList>
    </citation>
    <scope>NUCLEOTIDE SEQUENCE [LARGE SCALE GENOMIC DNA]</scope>
    <source>
        <strain evidence="3 4">JCM 15608</strain>
    </source>
</reference>
<evidence type="ECO:0000313" key="3">
    <source>
        <dbReference type="EMBL" id="GAA0823232.1"/>
    </source>
</evidence>
<organism evidence="3 4">
    <name type="scientific">Colwellia asteriadis</name>
    <dbReference type="NCBI Taxonomy" id="517723"/>
    <lineage>
        <taxon>Bacteria</taxon>
        <taxon>Pseudomonadati</taxon>
        <taxon>Pseudomonadota</taxon>
        <taxon>Gammaproteobacteria</taxon>
        <taxon>Alteromonadales</taxon>
        <taxon>Colwelliaceae</taxon>
        <taxon>Colwellia</taxon>
    </lineage>
</organism>
<evidence type="ECO:0000256" key="2">
    <source>
        <dbReference type="ARBA" id="ARBA00022801"/>
    </source>
</evidence>
<proteinExistence type="inferred from homology"/>
<dbReference type="EMBL" id="BAAAFA010000013">
    <property type="protein sequence ID" value="GAA0823232.1"/>
    <property type="molecule type" value="Genomic_DNA"/>
</dbReference>
<dbReference type="Gene3D" id="3.10.129.10">
    <property type="entry name" value="Hotdog Thioesterase"/>
    <property type="match status" value="1"/>
</dbReference>
<dbReference type="RefSeq" id="WP_343818866.1">
    <property type="nucleotide sequence ID" value="NZ_BAAAFA010000013.1"/>
</dbReference>
<keyword evidence="2" id="KW-0378">Hydrolase</keyword>
<dbReference type="PANTHER" id="PTHR31793:SF27">
    <property type="entry name" value="NOVEL THIOESTERASE SUPERFAMILY DOMAIN AND SAPOSIN A-TYPE DOMAIN CONTAINING PROTEIN (0610012H03RIK)"/>
    <property type="match status" value="1"/>
</dbReference>
<dbReference type="CDD" id="cd00586">
    <property type="entry name" value="4HBT"/>
    <property type="match status" value="1"/>
</dbReference>
<keyword evidence="4" id="KW-1185">Reference proteome</keyword>